<dbReference type="GO" id="GO:0016020">
    <property type="term" value="C:membrane"/>
    <property type="evidence" value="ECO:0007669"/>
    <property type="project" value="InterPro"/>
</dbReference>
<evidence type="ECO:0000313" key="13">
    <source>
        <dbReference type="Proteomes" id="UP000248311"/>
    </source>
</evidence>
<dbReference type="SUPFAM" id="SSF52540">
    <property type="entry name" value="P-loop containing nucleoside triphosphate hydrolases"/>
    <property type="match status" value="1"/>
</dbReference>
<keyword evidence="3 9" id="KW-0500">Molybdenum</keyword>
<evidence type="ECO:0000256" key="5">
    <source>
        <dbReference type="ARBA" id="ARBA00022741"/>
    </source>
</evidence>
<keyword evidence="13" id="KW-1185">Reference proteome</keyword>
<evidence type="ECO:0000259" key="11">
    <source>
        <dbReference type="PROSITE" id="PS51866"/>
    </source>
</evidence>
<dbReference type="Pfam" id="PF00005">
    <property type="entry name" value="ABC_tran"/>
    <property type="match status" value="1"/>
</dbReference>
<dbReference type="RefSeq" id="WP_110815641.1">
    <property type="nucleotide sequence ID" value="NZ_QJTE01000009.1"/>
</dbReference>
<feature type="domain" description="ABC transporter" evidence="10">
    <location>
        <begin position="1"/>
        <end position="224"/>
    </location>
</feature>
<dbReference type="Proteomes" id="UP000248311">
    <property type="component" value="Unassembled WGS sequence"/>
</dbReference>
<dbReference type="GO" id="GO:0015098">
    <property type="term" value="F:molybdate ion transmembrane transporter activity"/>
    <property type="evidence" value="ECO:0007669"/>
    <property type="project" value="InterPro"/>
</dbReference>
<evidence type="ECO:0000259" key="10">
    <source>
        <dbReference type="PROSITE" id="PS50893"/>
    </source>
</evidence>
<name>A0A318T3N1_9RHOB</name>
<dbReference type="InterPro" id="IPR050334">
    <property type="entry name" value="Molybdenum_import_ModC"/>
</dbReference>
<keyword evidence="6 12" id="KW-0067">ATP-binding</keyword>
<dbReference type="InterPro" id="IPR017871">
    <property type="entry name" value="ABC_transporter-like_CS"/>
</dbReference>
<dbReference type="InterPro" id="IPR003593">
    <property type="entry name" value="AAA+_ATPase"/>
</dbReference>
<keyword evidence="5" id="KW-0547">Nucleotide-binding</keyword>
<keyword evidence="7" id="KW-1278">Translocase</keyword>
<dbReference type="InterPro" id="IPR011868">
    <property type="entry name" value="ModC_ABC_ATP-bd"/>
</dbReference>
<dbReference type="PANTHER" id="PTHR43514:SF4">
    <property type="entry name" value="ABC TRANSPORTER I FAMILY MEMBER 10"/>
    <property type="match status" value="1"/>
</dbReference>
<dbReference type="Gene3D" id="3.40.50.300">
    <property type="entry name" value="P-loop containing nucleotide triphosphate hydrolases"/>
    <property type="match status" value="1"/>
</dbReference>
<proteinExistence type="predicted"/>
<dbReference type="Gene3D" id="2.40.50.100">
    <property type="match status" value="1"/>
</dbReference>
<dbReference type="NCBIfam" id="TIGR02142">
    <property type="entry name" value="modC_ABC"/>
    <property type="match status" value="1"/>
</dbReference>
<dbReference type="InterPro" id="IPR003439">
    <property type="entry name" value="ABC_transporter-like_ATP-bd"/>
</dbReference>
<protein>
    <submittedName>
        <fullName evidence="12">Molybdate transport system ATP-binding protein</fullName>
    </submittedName>
</protein>
<dbReference type="GO" id="GO:0140359">
    <property type="term" value="F:ABC-type transporter activity"/>
    <property type="evidence" value="ECO:0007669"/>
    <property type="project" value="InterPro"/>
</dbReference>
<dbReference type="InterPro" id="IPR027417">
    <property type="entry name" value="P-loop_NTPase"/>
</dbReference>
<evidence type="ECO:0000256" key="9">
    <source>
        <dbReference type="PROSITE-ProRule" id="PRU01213"/>
    </source>
</evidence>
<dbReference type="PROSITE" id="PS51866">
    <property type="entry name" value="MOP"/>
    <property type="match status" value="1"/>
</dbReference>
<dbReference type="AlphaFoldDB" id="A0A318T3N1"/>
<organism evidence="12 13">
    <name type="scientific">Pseudoroseicyclus aestuarii</name>
    <dbReference type="NCBI Taxonomy" id="1795041"/>
    <lineage>
        <taxon>Bacteria</taxon>
        <taxon>Pseudomonadati</taxon>
        <taxon>Pseudomonadota</taxon>
        <taxon>Alphaproteobacteria</taxon>
        <taxon>Rhodobacterales</taxon>
        <taxon>Paracoccaceae</taxon>
        <taxon>Pseudoroseicyclus</taxon>
    </lineage>
</organism>
<keyword evidence="1" id="KW-0813">Transport</keyword>
<evidence type="ECO:0000313" key="12">
    <source>
        <dbReference type="EMBL" id="PYE80911.1"/>
    </source>
</evidence>
<evidence type="ECO:0000256" key="3">
    <source>
        <dbReference type="ARBA" id="ARBA00022505"/>
    </source>
</evidence>
<comment type="caution">
    <text evidence="12">The sequence shown here is derived from an EMBL/GenBank/DDBJ whole genome shotgun (WGS) entry which is preliminary data.</text>
</comment>
<dbReference type="OrthoDB" id="9802264at2"/>
<evidence type="ECO:0000256" key="1">
    <source>
        <dbReference type="ARBA" id="ARBA00022448"/>
    </source>
</evidence>
<gene>
    <name evidence="12" type="ORF">DFP88_10943</name>
</gene>
<keyword evidence="2" id="KW-1003">Cell membrane</keyword>
<evidence type="ECO:0000256" key="6">
    <source>
        <dbReference type="ARBA" id="ARBA00022840"/>
    </source>
</evidence>
<dbReference type="InterPro" id="IPR008995">
    <property type="entry name" value="Mo/tungstate-bd_C_term_dom"/>
</dbReference>
<feature type="domain" description="Mop" evidence="11">
    <location>
        <begin position="284"/>
        <end position="350"/>
    </location>
</feature>
<evidence type="ECO:0000256" key="8">
    <source>
        <dbReference type="ARBA" id="ARBA00023136"/>
    </source>
</evidence>
<dbReference type="PANTHER" id="PTHR43514">
    <property type="entry name" value="ABC TRANSPORTER I FAMILY MEMBER 10"/>
    <property type="match status" value="1"/>
</dbReference>
<accession>A0A318T3N1</accession>
<dbReference type="Pfam" id="PF03459">
    <property type="entry name" value="TOBE"/>
    <property type="match status" value="1"/>
</dbReference>
<dbReference type="SMART" id="SM00382">
    <property type="entry name" value="AAA"/>
    <property type="match status" value="1"/>
</dbReference>
<evidence type="ECO:0000256" key="7">
    <source>
        <dbReference type="ARBA" id="ARBA00022967"/>
    </source>
</evidence>
<dbReference type="EMBL" id="QJTE01000009">
    <property type="protein sequence ID" value="PYE80911.1"/>
    <property type="molecule type" value="Genomic_DNA"/>
</dbReference>
<evidence type="ECO:0000256" key="2">
    <source>
        <dbReference type="ARBA" id="ARBA00022475"/>
    </source>
</evidence>
<keyword evidence="4" id="KW-0997">Cell inner membrane</keyword>
<keyword evidence="8" id="KW-0472">Membrane</keyword>
<dbReference type="SUPFAM" id="SSF50331">
    <property type="entry name" value="MOP-like"/>
    <property type="match status" value="1"/>
</dbReference>
<dbReference type="InterPro" id="IPR004606">
    <property type="entry name" value="Mop_domain"/>
</dbReference>
<dbReference type="PROSITE" id="PS00211">
    <property type="entry name" value="ABC_TRANSPORTER_1"/>
    <property type="match status" value="1"/>
</dbReference>
<dbReference type="GO" id="GO:0005524">
    <property type="term" value="F:ATP binding"/>
    <property type="evidence" value="ECO:0007669"/>
    <property type="project" value="UniProtKB-KW"/>
</dbReference>
<reference evidence="12 13" key="1">
    <citation type="submission" date="2018-06" db="EMBL/GenBank/DDBJ databases">
        <title>Genomic Encyclopedia of Type Strains, Phase III (KMG-III): the genomes of soil and plant-associated and newly described type strains.</title>
        <authorList>
            <person name="Whitman W."/>
        </authorList>
    </citation>
    <scope>NUCLEOTIDE SEQUENCE [LARGE SCALE GENOMIC DNA]</scope>
    <source>
        <strain evidence="12 13">CECT 9025</strain>
    </source>
</reference>
<evidence type="ECO:0000256" key="4">
    <source>
        <dbReference type="ARBA" id="ARBA00022519"/>
    </source>
</evidence>
<sequence length="353" mass="37374">MIEVRAQKQLGEFRLDAAFEAPAGVTALFGRSGAGKTSLANAVAGLLRPEAGRIAVDGTVLFDSARRIDLPVRHRRIGYVFQDARLFPHRTVARNLSYGGRHDAARVIEMLGLGPLLDRYPAALSGGEASRVALGRALMSDPVMLILDEPLSALDAPRKAEILPYLERLRDTVRLPILYVSHSASEVARLATTLVIMEAGRVLRVGPAEEVMADPAAVPLLGVQEAGSLITARVEAYDAEDDLTELALSAGRLLLPGRAGVPGQPLRLRIAAQDVILSLEEPSGLSALTRLPVTVTRVEEGRGPGVAVGLAAGTDRLLARLTRRSARSMGLAPGQQVWAIVKATAVAPQDVGG</sequence>
<dbReference type="PROSITE" id="PS50893">
    <property type="entry name" value="ABC_TRANSPORTER_2"/>
    <property type="match status" value="1"/>
</dbReference>
<dbReference type="GO" id="GO:0016887">
    <property type="term" value="F:ATP hydrolysis activity"/>
    <property type="evidence" value="ECO:0007669"/>
    <property type="project" value="InterPro"/>
</dbReference>
<dbReference type="InterPro" id="IPR005116">
    <property type="entry name" value="Transp-assoc_OB_typ1"/>
</dbReference>